<protein>
    <submittedName>
        <fullName evidence="1">Uncharacterized protein</fullName>
    </submittedName>
</protein>
<evidence type="ECO:0000313" key="2">
    <source>
        <dbReference type="Proteomes" id="UP000218335"/>
    </source>
</evidence>
<comment type="caution">
    <text evidence="1">The sequence shown here is derived from an EMBL/GenBank/DDBJ whole genome shotgun (WGS) entry which is preliminary data.</text>
</comment>
<sequence length="81" mass="9332">MEAELDFQLRLVPSGVAPSLAIICVNRSESELVLAILVEMLKRFEMSNENVTKQMKHVSIIHLHFFSRVLFKYLLLDLRCG</sequence>
<organism evidence="1 2">
    <name type="scientific">Staphylococcus delphini</name>
    <dbReference type="NCBI Taxonomy" id="53344"/>
    <lineage>
        <taxon>Bacteria</taxon>
        <taxon>Bacillati</taxon>
        <taxon>Bacillota</taxon>
        <taxon>Bacilli</taxon>
        <taxon>Bacillales</taxon>
        <taxon>Staphylococcaceae</taxon>
        <taxon>Staphylococcus</taxon>
        <taxon>Staphylococcus intermedius group</taxon>
    </lineage>
</organism>
<name>A0A2A4GWA7_9STAP</name>
<reference evidence="1 2" key="1">
    <citation type="journal article" date="2017" name="PLoS ONE">
        <title>Development of a real-time PCR for detection of Staphylococcus pseudintermedius using a novel automated comparison of whole-genome sequences.</title>
        <authorList>
            <person name="Verstappen K.M."/>
            <person name="Huijbregts L."/>
            <person name="Spaninks M."/>
            <person name="Wagenaar J.A."/>
            <person name="Fluit A.C."/>
            <person name="Duim B."/>
        </authorList>
    </citation>
    <scope>NUCLEOTIDE SEQUENCE [LARGE SCALE GENOMIC DNA]</scope>
    <source>
        <strain evidence="1 2">215070706401-1</strain>
    </source>
</reference>
<dbReference type="AlphaFoldDB" id="A0A2A4GWA7"/>
<dbReference type="Proteomes" id="UP000218335">
    <property type="component" value="Unassembled WGS sequence"/>
</dbReference>
<accession>A0A2A4GWA7</accession>
<gene>
    <name evidence="1" type="ORF">B5C08_07910</name>
</gene>
<dbReference type="EMBL" id="MWUU01000009">
    <property type="protein sequence ID" value="PCF54865.1"/>
    <property type="molecule type" value="Genomic_DNA"/>
</dbReference>
<proteinExistence type="predicted"/>
<evidence type="ECO:0000313" key="1">
    <source>
        <dbReference type="EMBL" id="PCF54865.1"/>
    </source>
</evidence>